<dbReference type="InterPro" id="IPR001304">
    <property type="entry name" value="C-type_lectin-like"/>
</dbReference>
<dbReference type="InterPro" id="IPR016187">
    <property type="entry name" value="CTDL_fold"/>
</dbReference>
<accession>A0A3P9DBJ7</accession>
<organism evidence="2 3">
    <name type="scientific">Maylandia zebra</name>
    <name type="common">zebra mbuna</name>
    <dbReference type="NCBI Taxonomy" id="106582"/>
    <lineage>
        <taxon>Eukaryota</taxon>
        <taxon>Metazoa</taxon>
        <taxon>Chordata</taxon>
        <taxon>Craniata</taxon>
        <taxon>Vertebrata</taxon>
        <taxon>Euteleostomi</taxon>
        <taxon>Actinopterygii</taxon>
        <taxon>Neopterygii</taxon>
        <taxon>Teleostei</taxon>
        <taxon>Neoteleostei</taxon>
        <taxon>Acanthomorphata</taxon>
        <taxon>Ovalentaria</taxon>
        <taxon>Cichlomorphae</taxon>
        <taxon>Cichliformes</taxon>
        <taxon>Cichlidae</taxon>
        <taxon>African cichlids</taxon>
        <taxon>Pseudocrenilabrinae</taxon>
        <taxon>Haplochromini</taxon>
        <taxon>Maylandia</taxon>
        <taxon>Maylandia zebra complex</taxon>
    </lineage>
</organism>
<dbReference type="PROSITE" id="PS50041">
    <property type="entry name" value="C_TYPE_LECTIN_2"/>
    <property type="match status" value="1"/>
</dbReference>
<evidence type="ECO:0000313" key="3">
    <source>
        <dbReference type="Proteomes" id="UP000265160"/>
    </source>
</evidence>
<evidence type="ECO:0000313" key="2">
    <source>
        <dbReference type="Ensembl" id="ENSMZEP00005031492.1"/>
    </source>
</evidence>
<keyword evidence="3" id="KW-1185">Reference proteome</keyword>
<dbReference type="Proteomes" id="UP000265160">
    <property type="component" value="Unplaced"/>
</dbReference>
<proteinExistence type="predicted"/>
<dbReference type="SUPFAM" id="SSF56436">
    <property type="entry name" value="C-type lectin-like"/>
    <property type="match status" value="1"/>
</dbReference>
<dbReference type="GeneTree" id="ENSGT00940000177154"/>
<reference evidence="2" key="1">
    <citation type="submission" date="2025-08" db="UniProtKB">
        <authorList>
            <consortium name="Ensembl"/>
        </authorList>
    </citation>
    <scope>IDENTIFICATION</scope>
</reference>
<sequence length="161" mass="18706">DFSQFMGSYFAPWFFHTLLATLLTIWNETLDCSMITLQKLCNFETHVALLLILFPVCGDLLDIKFYNNPYEYTWEEAVAFCRKNHTDLVRVRTAEENEALQHSGWIGLSRKDATSPWKWSRGDEIAIFTPWDGGKFSYYVSYSLDVTRSNLLVIIPNLFAL</sequence>
<dbReference type="PANTHER" id="PTHR45784">
    <property type="entry name" value="C-TYPE LECTIN DOMAIN FAMILY 20 MEMBER A-RELATED"/>
    <property type="match status" value="1"/>
</dbReference>
<dbReference type="AlphaFoldDB" id="A0A3P9DBJ7"/>
<feature type="domain" description="C-type lectin" evidence="1">
    <location>
        <begin position="65"/>
        <end position="135"/>
    </location>
</feature>
<dbReference type="InterPro" id="IPR016186">
    <property type="entry name" value="C-type_lectin-like/link_sf"/>
</dbReference>
<evidence type="ECO:0000259" key="1">
    <source>
        <dbReference type="PROSITE" id="PS50041"/>
    </source>
</evidence>
<dbReference type="Ensembl" id="ENSMZET00005032520.1">
    <property type="protein sequence ID" value="ENSMZEP00005031492.1"/>
    <property type="gene ID" value="ENSMZEG00005023486.1"/>
</dbReference>
<reference evidence="2" key="2">
    <citation type="submission" date="2025-09" db="UniProtKB">
        <authorList>
            <consortium name="Ensembl"/>
        </authorList>
    </citation>
    <scope>IDENTIFICATION</scope>
</reference>
<dbReference type="PANTHER" id="PTHR45784:SF3">
    <property type="entry name" value="C-TYPE LECTIN DOMAIN FAMILY 4 MEMBER K-LIKE-RELATED"/>
    <property type="match status" value="1"/>
</dbReference>
<dbReference type="Gene3D" id="3.10.100.10">
    <property type="entry name" value="Mannose-Binding Protein A, subunit A"/>
    <property type="match status" value="1"/>
</dbReference>
<protein>
    <recommendedName>
        <fullName evidence="1">C-type lectin domain-containing protein</fullName>
    </recommendedName>
</protein>
<name>A0A3P9DBJ7_9CICH</name>
<dbReference type="Pfam" id="PF00059">
    <property type="entry name" value="Lectin_C"/>
    <property type="match status" value="1"/>
</dbReference>